<evidence type="ECO:0000256" key="2">
    <source>
        <dbReference type="ARBA" id="ARBA00005810"/>
    </source>
</evidence>
<dbReference type="PANTHER" id="PTHR43071:SF1">
    <property type="entry name" value="2-AMINO-4-HYDROXY-6-HYDROXYMETHYLDIHYDROPTERIDINE PYROPHOSPHOKINASE"/>
    <property type="match status" value="1"/>
</dbReference>
<dbReference type="Pfam" id="PF01288">
    <property type="entry name" value="HPPK"/>
    <property type="match status" value="1"/>
</dbReference>
<dbReference type="AlphaFoldDB" id="A0A7C3EEN7"/>
<keyword evidence="5 14" id="KW-0808">Transferase</keyword>
<keyword evidence="7 14" id="KW-0418">Kinase</keyword>
<accession>A0A7C3EEN7</accession>
<sequence length="172" mass="19671">MTNFSNPVVLGLGSNRGDSRTILGQAIADLGTRLQDLRASRIYKSDPRYVLDQSQFLNCAVTGLFQGSPEELLSFVHEIEAHYGRNRNLERPKGERTLDIDILLLGNIIVDNPPTLIVPHPLLIERKFALLPLLELEPEARDPRSGEYYWHIYENLEAQGIYYADFDDYNQR</sequence>
<feature type="domain" description="7,8-dihydro-6-hydroxymethylpterin-pyrophosphokinase" evidence="13">
    <location>
        <begin position="9"/>
        <end position="138"/>
    </location>
</feature>
<dbReference type="SUPFAM" id="SSF55083">
    <property type="entry name" value="6-hydroxymethyl-7,8-dihydropterin pyrophosphokinase, HPPK"/>
    <property type="match status" value="1"/>
</dbReference>
<keyword evidence="8" id="KW-0067">ATP-binding</keyword>
<evidence type="ECO:0000256" key="9">
    <source>
        <dbReference type="ARBA" id="ARBA00022909"/>
    </source>
</evidence>
<gene>
    <name evidence="14" type="primary">folK</name>
    <name evidence="14" type="ORF">ENS59_12745</name>
</gene>
<evidence type="ECO:0000256" key="7">
    <source>
        <dbReference type="ARBA" id="ARBA00022777"/>
    </source>
</evidence>
<dbReference type="GO" id="GO:0016301">
    <property type="term" value="F:kinase activity"/>
    <property type="evidence" value="ECO:0007669"/>
    <property type="project" value="UniProtKB-KW"/>
</dbReference>
<comment type="caution">
    <text evidence="14">The sequence shown here is derived from an EMBL/GenBank/DDBJ whole genome shotgun (WGS) entry which is preliminary data.</text>
</comment>
<evidence type="ECO:0000256" key="8">
    <source>
        <dbReference type="ARBA" id="ARBA00022840"/>
    </source>
</evidence>
<proteinExistence type="inferred from homology"/>
<evidence type="ECO:0000259" key="13">
    <source>
        <dbReference type="Pfam" id="PF01288"/>
    </source>
</evidence>
<keyword evidence="6" id="KW-0547">Nucleotide-binding</keyword>
<dbReference type="CDD" id="cd00483">
    <property type="entry name" value="HPPK"/>
    <property type="match status" value="1"/>
</dbReference>
<dbReference type="GO" id="GO:0005524">
    <property type="term" value="F:ATP binding"/>
    <property type="evidence" value="ECO:0007669"/>
    <property type="project" value="UniProtKB-KW"/>
</dbReference>
<dbReference type="EC" id="2.7.6.3" evidence="3"/>
<evidence type="ECO:0000256" key="5">
    <source>
        <dbReference type="ARBA" id="ARBA00022679"/>
    </source>
</evidence>
<dbReference type="Gene3D" id="3.30.70.560">
    <property type="entry name" value="7,8-Dihydro-6-hydroxymethylpterin-pyrophosphokinase HPPK"/>
    <property type="match status" value="1"/>
</dbReference>
<dbReference type="EMBL" id="DSVL01000390">
    <property type="protein sequence ID" value="HFH30354.1"/>
    <property type="molecule type" value="Genomic_DNA"/>
</dbReference>
<comment type="function">
    <text evidence="10">Catalyzes the transfer of pyrophosphate from adenosine triphosphate (ATP) to 6-hydroxymethyl-7,8-dihydropterin, an enzymatic step in folate biosynthesis pathway.</text>
</comment>
<evidence type="ECO:0000256" key="6">
    <source>
        <dbReference type="ARBA" id="ARBA00022741"/>
    </source>
</evidence>
<dbReference type="PANTHER" id="PTHR43071">
    <property type="entry name" value="2-AMINO-4-HYDROXY-6-HYDROXYMETHYLDIHYDROPTERIDINE PYROPHOSPHOKINASE"/>
    <property type="match status" value="1"/>
</dbReference>
<dbReference type="InterPro" id="IPR035907">
    <property type="entry name" value="Hppk_sf"/>
</dbReference>
<evidence type="ECO:0000256" key="4">
    <source>
        <dbReference type="ARBA" id="ARBA00016218"/>
    </source>
</evidence>
<evidence type="ECO:0000313" key="14">
    <source>
        <dbReference type="EMBL" id="HFH30354.1"/>
    </source>
</evidence>
<dbReference type="NCBIfam" id="TIGR01498">
    <property type="entry name" value="folK"/>
    <property type="match status" value="1"/>
</dbReference>
<evidence type="ECO:0000256" key="1">
    <source>
        <dbReference type="ARBA" id="ARBA00005051"/>
    </source>
</evidence>
<evidence type="ECO:0000256" key="12">
    <source>
        <dbReference type="ARBA" id="ARBA00033413"/>
    </source>
</evidence>
<organism evidence="14">
    <name type="scientific">Gracilinema caldarium</name>
    <dbReference type="NCBI Taxonomy" id="215591"/>
    <lineage>
        <taxon>Bacteria</taxon>
        <taxon>Pseudomonadati</taxon>
        <taxon>Spirochaetota</taxon>
        <taxon>Spirochaetia</taxon>
        <taxon>Spirochaetales</taxon>
        <taxon>Breznakiellaceae</taxon>
        <taxon>Gracilinema</taxon>
    </lineage>
</organism>
<name>A0A7C3EEN7_9SPIR</name>
<dbReference type="InterPro" id="IPR000550">
    <property type="entry name" value="Hppk"/>
</dbReference>
<evidence type="ECO:0000256" key="11">
    <source>
        <dbReference type="ARBA" id="ARBA00029766"/>
    </source>
</evidence>
<comment type="similarity">
    <text evidence="2">Belongs to the HPPK family.</text>
</comment>
<evidence type="ECO:0000256" key="3">
    <source>
        <dbReference type="ARBA" id="ARBA00013253"/>
    </source>
</evidence>
<comment type="pathway">
    <text evidence="1">Cofactor biosynthesis; tetrahydrofolate biosynthesis; 2-amino-4-hydroxy-6-hydroxymethyl-7,8-dihydropteridine diphosphate from 7,8-dihydroneopterin triphosphate: step 4/4.</text>
</comment>
<dbReference type="GO" id="GO:0003848">
    <property type="term" value="F:2-amino-4-hydroxy-6-hydroxymethyldihydropteridine diphosphokinase activity"/>
    <property type="evidence" value="ECO:0007669"/>
    <property type="project" value="UniProtKB-EC"/>
</dbReference>
<evidence type="ECO:0000256" key="10">
    <source>
        <dbReference type="ARBA" id="ARBA00029409"/>
    </source>
</evidence>
<dbReference type="GO" id="GO:0046654">
    <property type="term" value="P:tetrahydrofolate biosynthetic process"/>
    <property type="evidence" value="ECO:0007669"/>
    <property type="project" value="UniProtKB-UniPathway"/>
</dbReference>
<dbReference type="UniPathway" id="UPA00077">
    <property type="reaction ID" value="UER00155"/>
</dbReference>
<dbReference type="GO" id="GO:0046656">
    <property type="term" value="P:folic acid biosynthetic process"/>
    <property type="evidence" value="ECO:0007669"/>
    <property type="project" value="UniProtKB-KW"/>
</dbReference>
<reference evidence="14" key="1">
    <citation type="journal article" date="2020" name="mSystems">
        <title>Genome- and Community-Level Interaction Insights into Carbon Utilization and Element Cycling Functions of Hydrothermarchaeota in Hydrothermal Sediment.</title>
        <authorList>
            <person name="Zhou Z."/>
            <person name="Liu Y."/>
            <person name="Xu W."/>
            <person name="Pan J."/>
            <person name="Luo Z.H."/>
            <person name="Li M."/>
        </authorList>
    </citation>
    <scope>NUCLEOTIDE SEQUENCE [LARGE SCALE GENOMIC DNA]</scope>
    <source>
        <strain evidence="14">SpSt-503</strain>
    </source>
</reference>
<keyword evidence="9" id="KW-0289">Folate biosynthesis</keyword>
<protein>
    <recommendedName>
        <fullName evidence="4">2-amino-4-hydroxy-6-hydroxymethyldihydropteridine pyrophosphokinase</fullName>
        <ecNumber evidence="3">2.7.6.3</ecNumber>
    </recommendedName>
    <alternativeName>
        <fullName evidence="11">6-hydroxymethyl-7,8-dihydropterin pyrophosphokinase</fullName>
    </alternativeName>
    <alternativeName>
        <fullName evidence="12">7,8-dihydro-6-hydroxymethylpterin-pyrophosphokinase</fullName>
    </alternativeName>
</protein>